<dbReference type="GO" id="GO:0005739">
    <property type="term" value="C:mitochondrion"/>
    <property type="evidence" value="ECO:0007669"/>
    <property type="project" value="UniProtKB-SubCell"/>
</dbReference>
<evidence type="ECO:0000313" key="8">
    <source>
        <dbReference type="Proteomes" id="UP000516437"/>
    </source>
</evidence>
<accession>A0A6A1UKZ3</accession>
<comment type="similarity">
    <text evidence="2">Belongs to the PPR family. P subfamily.</text>
</comment>
<gene>
    <name evidence="7" type="ORF">CJ030_MR0G006171</name>
</gene>
<sequence length="938" mass="105857">MGKGTTGLYRFSRESPACYCQGLSGTSIMWSLRRAAYSFKRQGYCIEASRVFCVKPDNSGNVTGGRASICCPTQLRSTKFLSVKVFHNTPVLDRIVGSRCLCSLADARTNGEYPDVEDEVLEHETPALVEVIEENDAEEEGGEALASEPGLLDDGFSDNEKGEDSYSEKAYFKLCKAIMESQFHSVASVLDKWVEEGNDLDHFMIAKIIVILRKRRAYGKALKFSEWLETTKQLTLTERDYASRLDLIVKVKGIQTAEKYVESIPKPFKSELIYRTLLAGCVQCLNMKKAEAVFKKIRELELPITINACNQIIILYKRLDRRKIADMLLLMEVENVKPSLLTYRLLIDSKGESDDIVGMEQLFEIMKADGVLPDTNVLTTLAKHYLSGGFRNKAQTILEEIEEGKLKESLGARRALLPLYASLGSSDEVARIWRECGLDPTINECIAAIEAWGKLGQVEKAEAVFEMMLQKWKKLSSRHYSALLKVYVDHKLVTKGKELVTQMGDSGCWVGPLALDALVRLYLGAGDVEKADSILNKAAAAAQQNRMRPLYNTYMAVMKEYAKRGDIHNTEKLFHRMKQSRYITGRLKPFEFLIQAYIKAKAPAYGLRERMKAENVFPNKAFATQLSQADGFKENKFSEWLETTKQLTLTERDYASRLDLIVKVKGIQTAEKYVESIPKPFKSELIYRTLLAGCVQCLNMKKAEAVFKKIRELELPITINACNQIIILYKRLDRRKIADMLLLMEVENVKPSLLTYRLLIDSKGESDDIVGMEQLFEIMKADGVLPDTNVLTTLAKHYLSGGFRNKAQTILEEIEEGKLKESLGARRALLPLYASLGSSDEVARIWRECGLDPTINECIAAIEAWGKLGQVEKAEAVFEMMLQKWKKLSSRHYSALLKVYVDHKLVTKGKELVTRWEIAGLGWPTALDALVRLYLSGT</sequence>
<evidence type="ECO:0000256" key="6">
    <source>
        <dbReference type="SAM" id="MobiDB-lite"/>
    </source>
</evidence>
<dbReference type="EMBL" id="RXIC02000121">
    <property type="protein sequence ID" value="KAB1200836.1"/>
    <property type="molecule type" value="Genomic_DNA"/>
</dbReference>
<evidence type="ECO:0000256" key="4">
    <source>
        <dbReference type="ARBA" id="ARBA00022946"/>
    </source>
</evidence>
<dbReference type="FunFam" id="1.25.40.10:FF:000394">
    <property type="entry name" value="Pentatricopeptide repeat-containing protein, mitochondrial"/>
    <property type="match status" value="1"/>
</dbReference>
<evidence type="ECO:0000256" key="2">
    <source>
        <dbReference type="ARBA" id="ARBA00007626"/>
    </source>
</evidence>
<evidence type="ECO:0008006" key="9">
    <source>
        <dbReference type="Google" id="ProtNLM"/>
    </source>
</evidence>
<evidence type="ECO:0000313" key="7">
    <source>
        <dbReference type="EMBL" id="KAB1200836.1"/>
    </source>
</evidence>
<organism evidence="7 8">
    <name type="scientific">Morella rubra</name>
    <name type="common">Chinese bayberry</name>
    <dbReference type="NCBI Taxonomy" id="262757"/>
    <lineage>
        <taxon>Eukaryota</taxon>
        <taxon>Viridiplantae</taxon>
        <taxon>Streptophyta</taxon>
        <taxon>Embryophyta</taxon>
        <taxon>Tracheophyta</taxon>
        <taxon>Spermatophyta</taxon>
        <taxon>Magnoliopsida</taxon>
        <taxon>eudicotyledons</taxon>
        <taxon>Gunneridae</taxon>
        <taxon>Pentapetalae</taxon>
        <taxon>rosids</taxon>
        <taxon>fabids</taxon>
        <taxon>Fagales</taxon>
        <taxon>Myricaceae</taxon>
        <taxon>Morella</taxon>
    </lineage>
</organism>
<reference evidence="7 8" key="1">
    <citation type="journal article" date="2019" name="Plant Biotechnol. J.">
        <title>The red bayberry genome and genetic basis of sex determination.</title>
        <authorList>
            <person name="Jia H.M."/>
            <person name="Jia H.J."/>
            <person name="Cai Q.L."/>
            <person name="Wang Y."/>
            <person name="Zhao H.B."/>
            <person name="Yang W.F."/>
            <person name="Wang G.Y."/>
            <person name="Li Y.H."/>
            <person name="Zhan D.L."/>
            <person name="Shen Y.T."/>
            <person name="Niu Q.F."/>
            <person name="Chang L."/>
            <person name="Qiu J."/>
            <person name="Zhao L."/>
            <person name="Xie H.B."/>
            <person name="Fu W.Y."/>
            <person name="Jin J."/>
            <person name="Li X.W."/>
            <person name="Jiao Y."/>
            <person name="Zhou C.C."/>
            <person name="Tu T."/>
            <person name="Chai C.Y."/>
            <person name="Gao J.L."/>
            <person name="Fan L.J."/>
            <person name="van de Weg E."/>
            <person name="Wang J.Y."/>
            <person name="Gao Z.S."/>
        </authorList>
    </citation>
    <scope>NUCLEOTIDE SEQUENCE [LARGE SCALE GENOMIC DNA]</scope>
    <source>
        <tissue evidence="7">Leaves</tissue>
    </source>
</reference>
<evidence type="ECO:0000256" key="5">
    <source>
        <dbReference type="ARBA" id="ARBA00023128"/>
    </source>
</evidence>
<dbReference type="AlphaFoldDB" id="A0A6A1UKZ3"/>
<dbReference type="InterPro" id="IPR011990">
    <property type="entry name" value="TPR-like_helical_dom_sf"/>
</dbReference>
<comment type="subcellular location">
    <subcellularLocation>
        <location evidence="1">Mitochondrion</location>
    </subcellularLocation>
</comment>
<keyword evidence="8" id="KW-1185">Reference proteome</keyword>
<evidence type="ECO:0000256" key="1">
    <source>
        <dbReference type="ARBA" id="ARBA00004173"/>
    </source>
</evidence>
<dbReference type="Gene3D" id="1.25.40.10">
    <property type="entry name" value="Tetratricopeptide repeat domain"/>
    <property type="match status" value="6"/>
</dbReference>
<feature type="compositionally biased region" description="Low complexity" evidence="6">
    <location>
        <begin position="143"/>
        <end position="152"/>
    </location>
</feature>
<keyword evidence="3" id="KW-0677">Repeat</keyword>
<dbReference type="PANTHER" id="PTHR45717:SF38">
    <property type="entry name" value="PENTACOTRIPEPTIDE-REPEAT REGION OF PRORP DOMAIN-CONTAINING PROTEIN"/>
    <property type="match status" value="1"/>
</dbReference>
<keyword evidence="5" id="KW-0496">Mitochondrion</keyword>
<dbReference type="Proteomes" id="UP000516437">
    <property type="component" value="Unassembled WGS sequence"/>
</dbReference>
<dbReference type="PANTHER" id="PTHR45717">
    <property type="entry name" value="OS12G0527900 PROTEIN"/>
    <property type="match status" value="1"/>
</dbReference>
<dbReference type="OrthoDB" id="739241at2759"/>
<name>A0A6A1UKZ3_9ROSI</name>
<keyword evidence="4" id="KW-0809">Transit peptide</keyword>
<evidence type="ECO:0000256" key="3">
    <source>
        <dbReference type="ARBA" id="ARBA00022737"/>
    </source>
</evidence>
<dbReference type="Pfam" id="PF01535">
    <property type="entry name" value="PPR"/>
    <property type="match status" value="5"/>
</dbReference>
<comment type="caution">
    <text evidence="7">The sequence shown here is derived from an EMBL/GenBank/DDBJ whole genome shotgun (WGS) entry which is preliminary data.</text>
</comment>
<feature type="region of interest" description="Disordered" evidence="6">
    <location>
        <begin position="135"/>
        <end position="162"/>
    </location>
</feature>
<dbReference type="GO" id="GO:0003729">
    <property type="term" value="F:mRNA binding"/>
    <property type="evidence" value="ECO:0007669"/>
    <property type="project" value="UniProtKB-ARBA"/>
</dbReference>
<dbReference type="InterPro" id="IPR002885">
    <property type="entry name" value="PPR_rpt"/>
</dbReference>
<protein>
    <recommendedName>
        <fullName evidence="9">Pentacotripeptide-repeat region of PRORP domain-containing protein</fullName>
    </recommendedName>
</protein>
<proteinExistence type="inferred from homology"/>